<proteinExistence type="predicted"/>
<sequence length="37" mass="4413">MITIRKKHHVPGDIDSDIEWLKRLLKDLENIRDGIFP</sequence>
<reference evidence="1 2" key="1">
    <citation type="submission" date="2020-08" db="EMBL/GenBank/DDBJ databases">
        <title>Genomic Encyclopedia of Type Strains, Phase III (KMG-III): the genomes of soil and plant-associated and newly described type strains.</title>
        <authorList>
            <person name="Whitman W."/>
        </authorList>
    </citation>
    <scope>NUCLEOTIDE SEQUENCE [LARGE SCALE GENOMIC DNA]</scope>
    <source>
        <strain evidence="1 2">CECT 7015</strain>
    </source>
</reference>
<name>A0A839UMX9_9HYPH</name>
<comment type="caution">
    <text evidence="1">The sequence shown here is derived from an EMBL/GenBank/DDBJ whole genome shotgun (WGS) entry which is preliminary data.</text>
</comment>
<gene>
    <name evidence="1" type="ORF">FHS21_006410</name>
</gene>
<feature type="non-terminal residue" evidence="1">
    <location>
        <position position="37"/>
    </location>
</feature>
<protein>
    <submittedName>
        <fullName evidence="1">Uncharacterized protein</fullName>
    </submittedName>
</protein>
<evidence type="ECO:0000313" key="2">
    <source>
        <dbReference type="Proteomes" id="UP000554520"/>
    </source>
</evidence>
<evidence type="ECO:0000313" key="1">
    <source>
        <dbReference type="EMBL" id="MBB3149951.1"/>
    </source>
</evidence>
<dbReference type="Proteomes" id="UP000554520">
    <property type="component" value="Unassembled WGS sequence"/>
</dbReference>
<keyword evidence="2" id="KW-1185">Reference proteome</keyword>
<dbReference type="EMBL" id="JACHXN010000059">
    <property type="protein sequence ID" value="MBB3149951.1"/>
    <property type="molecule type" value="Genomic_DNA"/>
</dbReference>
<dbReference type="AlphaFoldDB" id="A0A839UMX9"/>
<organism evidence="1 2">
    <name type="scientific">Phyllobacterium trifolii</name>
    <dbReference type="NCBI Taxonomy" id="300193"/>
    <lineage>
        <taxon>Bacteria</taxon>
        <taxon>Pseudomonadati</taxon>
        <taxon>Pseudomonadota</taxon>
        <taxon>Alphaproteobacteria</taxon>
        <taxon>Hyphomicrobiales</taxon>
        <taxon>Phyllobacteriaceae</taxon>
        <taxon>Phyllobacterium</taxon>
    </lineage>
</organism>
<accession>A0A839UMX9</accession>